<dbReference type="Proteomes" id="UP000814033">
    <property type="component" value="Unassembled WGS sequence"/>
</dbReference>
<evidence type="ECO:0000313" key="1">
    <source>
        <dbReference type="EMBL" id="KAI0047867.1"/>
    </source>
</evidence>
<reference evidence="1" key="1">
    <citation type="submission" date="2021-02" db="EMBL/GenBank/DDBJ databases">
        <authorList>
            <consortium name="DOE Joint Genome Institute"/>
            <person name="Ahrendt S."/>
            <person name="Looney B.P."/>
            <person name="Miyauchi S."/>
            <person name="Morin E."/>
            <person name="Drula E."/>
            <person name="Courty P.E."/>
            <person name="Chicoki N."/>
            <person name="Fauchery L."/>
            <person name="Kohler A."/>
            <person name="Kuo A."/>
            <person name="Labutti K."/>
            <person name="Pangilinan J."/>
            <person name="Lipzen A."/>
            <person name="Riley R."/>
            <person name="Andreopoulos W."/>
            <person name="He G."/>
            <person name="Johnson J."/>
            <person name="Barry K.W."/>
            <person name="Grigoriev I.V."/>
            <person name="Nagy L."/>
            <person name="Hibbett D."/>
            <person name="Henrissat B."/>
            <person name="Matheny P.B."/>
            <person name="Labbe J."/>
            <person name="Martin F."/>
        </authorList>
    </citation>
    <scope>NUCLEOTIDE SEQUENCE</scope>
    <source>
        <strain evidence="1">FP105234-sp</strain>
    </source>
</reference>
<comment type="caution">
    <text evidence="1">The sequence shown here is derived from an EMBL/GenBank/DDBJ whole genome shotgun (WGS) entry which is preliminary data.</text>
</comment>
<dbReference type="EMBL" id="MU275896">
    <property type="protein sequence ID" value="KAI0047867.1"/>
    <property type="molecule type" value="Genomic_DNA"/>
</dbReference>
<keyword evidence="2" id="KW-1185">Reference proteome</keyword>
<gene>
    <name evidence="1" type="ORF">FA95DRAFT_1588967</name>
</gene>
<organism evidence="1 2">
    <name type="scientific">Auriscalpium vulgare</name>
    <dbReference type="NCBI Taxonomy" id="40419"/>
    <lineage>
        <taxon>Eukaryota</taxon>
        <taxon>Fungi</taxon>
        <taxon>Dikarya</taxon>
        <taxon>Basidiomycota</taxon>
        <taxon>Agaricomycotina</taxon>
        <taxon>Agaricomycetes</taxon>
        <taxon>Russulales</taxon>
        <taxon>Auriscalpiaceae</taxon>
        <taxon>Auriscalpium</taxon>
    </lineage>
</organism>
<reference evidence="1" key="2">
    <citation type="journal article" date="2022" name="New Phytol.">
        <title>Evolutionary transition to the ectomycorrhizal habit in the genomes of a hyperdiverse lineage of mushroom-forming fungi.</title>
        <authorList>
            <person name="Looney B."/>
            <person name="Miyauchi S."/>
            <person name="Morin E."/>
            <person name="Drula E."/>
            <person name="Courty P.E."/>
            <person name="Kohler A."/>
            <person name="Kuo A."/>
            <person name="LaButti K."/>
            <person name="Pangilinan J."/>
            <person name="Lipzen A."/>
            <person name="Riley R."/>
            <person name="Andreopoulos W."/>
            <person name="He G."/>
            <person name="Johnson J."/>
            <person name="Nolan M."/>
            <person name="Tritt A."/>
            <person name="Barry K.W."/>
            <person name="Grigoriev I.V."/>
            <person name="Nagy L.G."/>
            <person name="Hibbett D."/>
            <person name="Henrissat B."/>
            <person name="Matheny P.B."/>
            <person name="Labbe J."/>
            <person name="Martin F.M."/>
        </authorList>
    </citation>
    <scope>NUCLEOTIDE SEQUENCE</scope>
    <source>
        <strain evidence="1">FP105234-sp</strain>
    </source>
</reference>
<proteinExistence type="predicted"/>
<name>A0ACB8RVB0_9AGAM</name>
<evidence type="ECO:0000313" key="2">
    <source>
        <dbReference type="Proteomes" id="UP000814033"/>
    </source>
</evidence>
<protein>
    <submittedName>
        <fullName evidence="1">Uncharacterized protein</fullName>
    </submittedName>
</protein>
<accession>A0ACB8RVB0</accession>
<sequence length="475" mass="50870">MVISPNLTSAIDLRNSHGLVAFGLIPSNATESTGDTIGGIGSAIALESFIPALDGTSFTGTLVVQPDRGFNVDETINYQGRQFAIDFTLKPYYGSAQLSFVDAQKTLQVKYRSTLLYTERNGTATTGLDALGVRPSQPGFPSVAEADPELPIANQTFNRLSLDLEGLVLTPDGSFWVSDEYGPYIYRFTAEGDLLQTIQPPEAILPMDDDGNLDFTSEEDPDTGRAGNQGFEGLTVSTDGSTLYALLQSATIQDGGNKKSNARYTRLVAYDISNPLAGRPPLVSEWVVPLPLDSDGKTLGSSEMHFVSENIFMVLARDGDGHGGDSNTAAYKHIDLISVASATDLHGTSFDDPSNPIAKKGVLNNQIVPATYAGFVDMLNSTQLARFGLHNGDPADQTLIDAKWESIALASVGDHRFPDDYFLFTASDNDFISTQGISLGVPFNAGLDNDNQFLVFRVTLPGAAIGDLPEQCKSI</sequence>